<keyword evidence="3" id="KW-1185">Reference proteome</keyword>
<reference evidence="2 3" key="1">
    <citation type="journal article" date="2014" name="Genome Announc.">
        <title>Draft Genome Sequence of Lysobacter capsici AZ78, a Bacterium Antagonistic to Plant-Pathogenic Oomycetes.</title>
        <authorList>
            <person name="Puopolo G."/>
            <person name="Sonego P."/>
            <person name="Engelen K."/>
            <person name="Pertot I."/>
        </authorList>
    </citation>
    <scope>NUCLEOTIDE SEQUENCE [LARGE SCALE GENOMIC DNA]</scope>
    <source>
        <strain evidence="2 3">AZ78</strain>
    </source>
</reference>
<evidence type="ECO:0000313" key="2">
    <source>
        <dbReference type="EMBL" id="KWS04088.1"/>
    </source>
</evidence>
<evidence type="ECO:0000256" key="1">
    <source>
        <dbReference type="SAM" id="MobiDB-lite"/>
    </source>
</evidence>
<organism evidence="2 3">
    <name type="scientific">Lysobacter capsici AZ78</name>
    <dbReference type="NCBI Taxonomy" id="1444315"/>
    <lineage>
        <taxon>Bacteria</taxon>
        <taxon>Pseudomonadati</taxon>
        <taxon>Pseudomonadota</taxon>
        <taxon>Gammaproteobacteria</taxon>
        <taxon>Lysobacterales</taxon>
        <taxon>Lysobacteraceae</taxon>
        <taxon>Lysobacter</taxon>
    </lineage>
</organism>
<comment type="caution">
    <text evidence="2">The sequence shown here is derived from an EMBL/GenBank/DDBJ whole genome shotgun (WGS) entry which is preliminary data.</text>
</comment>
<accession>A0A120AG61</accession>
<dbReference type="Proteomes" id="UP000023435">
    <property type="component" value="Unassembled WGS sequence"/>
</dbReference>
<sequence>MSIDRLSTTASLIAALRSELSRKTERVGGKNTPASEETPPPARTGKRDLAALRRDLAEVLKDVPAGDAEALDAARPRVIRTILLWEFGSELREHSQWQPMLDSLVQTLQTDESHRQAMSRLLSELRV</sequence>
<dbReference type="AlphaFoldDB" id="A0A120AG61"/>
<name>A0A120AG61_9GAMM</name>
<dbReference type="OrthoDB" id="5955669at2"/>
<proteinExistence type="predicted"/>
<dbReference type="EMBL" id="JAJA02000001">
    <property type="protein sequence ID" value="KWS04088.1"/>
    <property type="molecule type" value="Genomic_DNA"/>
</dbReference>
<feature type="region of interest" description="Disordered" evidence="1">
    <location>
        <begin position="21"/>
        <end position="47"/>
    </location>
</feature>
<gene>
    <name evidence="2" type="ORF">AZ78_1637</name>
</gene>
<dbReference type="RefSeq" id="WP_051546667.1">
    <property type="nucleotide sequence ID" value="NZ_JAJA02000001.1"/>
</dbReference>
<protein>
    <submittedName>
        <fullName evidence="2">Uncharacterized protein</fullName>
    </submittedName>
</protein>
<evidence type="ECO:0000313" key="3">
    <source>
        <dbReference type="Proteomes" id="UP000023435"/>
    </source>
</evidence>